<keyword evidence="6 9" id="KW-0067">ATP-binding</keyword>
<keyword evidence="8 9" id="KW-0119">Carbohydrate metabolism</keyword>
<dbReference type="Pfam" id="PF24894">
    <property type="entry name" value="Hexapep_GlmU"/>
    <property type="match status" value="1"/>
</dbReference>
<comment type="caution">
    <text evidence="12">The sequence shown here is derived from an EMBL/GenBank/DDBJ whole genome shotgun (WGS) entry which is preliminary data.</text>
</comment>
<dbReference type="Proteomes" id="UP000028547">
    <property type="component" value="Unassembled WGS sequence"/>
</dbReference>
<dbReference type="PROSITE" id="PS00809">
    <property type="entry name" value="ADP_GLC_PYROPHOSPH_2"/>
    <property type="match status" value="1"/>
</dbReference>
<dbReference type="InterPro" id="IPR005836">
    <property type="entry name" value="ADP_Glu_pyroP_CS"/>
</dbReference>
<dbReference type="AlphaFoldDB" id="A0A084SWV6"/>
<keyword evidence="7 9" id="KW-0320">Glycogen biosynthesis</keyword>
<comment type="similarity">
    <text evidence="1 9">Belongs to the bacterial/plant glucose-1-phosphate adenylyltransferase family.</text>
</comment>
<feature type="domain" description="Glucose-1-phosphate adenylyltransferase/Bifunctional protein GlmU-like C-terminal hexapeptide" evidence="11">
    <location>
        <begin position="306"/>
        <end position="410"/>
    </location>
</feature>
<dbReference type="NCBIfam" id="TIGR02091">
    <property type="entry name" value="glgC"/>
    <property type="match status" value="1"/>
</dbReference>
<dbReference type="PANTHER" id="PTHR43523:SF2">
    <property type="entry name" value="GLUCOSE-1-PHOSPHATE ADENYLYLTRANSFERASE"/>
    <property type="match status" value="1"/>
</dbReference>
<evidence type="ECO:0000256" key="3">
    <source>
        <dbReference type="ARBA" id="ARBA00022679"/>
    </source>
</evidence>
<dbReference type="Gene3D" id="2.160.10.10">
    <property type="entry name" value="Hexapeptide repeat proteins"/>
    <property type="match status" value="1"/>
</dbReference>
<dbReference type="Gene3D" id="3.90.550.10">
    <property type="entry name" value="Spore Coat Polysaccharide Biosynthesis Protein SpsA, Chain A"/>
    <property type="match status" value="1"/>
</dbReference>
<dbReference type="CDD" id="cd04651">
    <property type="entry name" value="LbH_G1P_AT_C"/>
    <property type="match status" value="1"/>
</dbReference>
<evidence type="ECO:0000313" key="12">
    <source>
        <dbReference type="EMBL" id="KFA92941.1"/>
    </source>
</evidence>
<dbReference type="SUPFAM" id="SSF51161">
    <property type="entry name" value="Trimeric LpxA-like enzymes"/>
    <property type="match status" value="1"/>
</dbReference>
<dbReference type="NCBIfam" id="NF002023">
    <property type="entry name" value="PRK00844.1"/>
    <property type="match status" value="1"/>
</dbReference>
<feature type="site" description="Could play a key role in the communication between the regulatory and the substrate sites" evidence="9">
    <location>
        <position position="61"/>
    </location>
</feature>
<dbReference type="NCBIfam" id="NF001947">
    <property type="entry name" value="PRK00725.1"/>
    <property type="match status" value="1"/>
</dbReference>
<dbReference type="RefSeq" id="WP_043393520.1">
    <property type="nucleotide sequence ID" value="NZ_JPMI01000075.1"/>
</dbReference>
<evidence type="ECO:0000256" key="4">
    <source>
        <dbReference type="ARBA" id="ARBA00022695"/>
    </source>
</evidence>
<evidence type="ECO:0000256" key="2">
    <source>
        <dbReference type="ARBA" id="ARBA00022600"/>
    </source>
</evidence>
<evidence type="ECO:0000313" key="13">
    <source>
        <dbReference type="Proteomes" id="UP000028547"/>
    </source>
</evidence>
<sequence length="417" mass="46673">MSSRKRVLGMILAGGQGTRLAPLTSKRSKPAVPFGSKFRIIDFALSNFLNSGVYATYVLTQFKAQSLTEHIQRGWRFGSGLLADYFITLAPAQMYLYEQLGNVWYRGTADAIYQNLHLVENYRADDVAIFSGDHIYKMNVAHMLEQHEAHRADITIAAYPTPLADASRFGVMQVDERGRVTGFQEKPKEPLAMPGKPNMALCSMGNYIFSRRVLSELLEVDSRTEGSQHDFGKDVLPRALRDGYHIHAYDFHSNPIPGQTRANTYWRDVGTLEAYHEASMDLVSVDPEFDVFNPEWPLRTAVEYSPPAKFVHEAGERVGRALNSMVAGGCIISGGTVRESILFRRVRVNSYSTVERSVIFDEVDIGRHAKVRNAIIDKDVRVPPNARIGYDLAADKARGFTVTDNGIVVVPKGYKFD</sequence>
<keyword evidence="2 9" id="KW-0321">Glycogen metabolism</keyword>
<accession>A0A084SWV6</accession>
<feature type="binding site" evidence="9">
    <location>
        <position position="203"/>
    </location>
    <ligand>
        <name>alpha-D-glucose 1-phosphate</name>
        <dbReference type="ChEBI" id="CHEBI:58601"/>
    </ligand>
</feature>
<proteinExistence type="inferred from homology"/>
<dbReference type="SUPFAM" id="SSF53448">
    <property type="entry name" value="Nucleotide-diphospho-sugar transferases"/>
    <property type="match status" value="1"/>
</dbReference>
<name>A0A084SWV6_9BACT</name>
<evidence type="ECO:0000256" key="1">
    <source>
        <dbReference type="ARBA" id="ARBA00010443"/>
    </source>
</evidence>
<organism evidence="12 13">
    <name type="scientific">Archangium violaceum Cb vi76</name>
    <dbReference type="NCBI Taxonomy" id="1406225"/>
    <lineage>
        <taxon>Bacteria</taxon>
        <taxon>Pseudomonadati</taxon>
        <taxon>Myxococcota</taxon>
        <taxon>Myxococcia</taxon>
        <taxon>Myxococcales</taxon>
        <taxon>Cystobacterineae</taxon>
        <taxon>Archangiaceae</taxon>
        <taxon>Archangium</taxon>
    </lineage>
</organism>
<dbReference type="EMBL" id="JPMI01000075">
    <property type="protein sequence ID" value="KFA92941.1"/>
    <property type="molecule type" value="Genomic_DNA"/>
</dbReference>
<evidence type="ECO:0000256" key="8">
    <source>
        <dbReference type="ARBA" id="ARBA00023277"/>
    </source>
</evidence>
<dbReference type="InterPro" id="IPR011004">
    <property type="entry name" value="Trimer_LpxA-like_sf"/>
</dbReference>
<feature type="domain" description="Nucleotidyl transferase" evidence="10">
    <location>
        <begin position="9"/>
        <end position="282"/>
    </location>
</feature>
<protein>
    <recommendedName>
        <fullName evidence="9">Glucose-1-phosphate adenylyltransferase</fullName>
        <ecNumber evidence="9">2.7.7.27</ecNumber>
    </recommendedName>
    <alternativeName>
        <fullName evidence="9">ADP-glucose pyrophosphorylase</fullName>
        <shortName evidence="9">ADPGlc PPase</shortName>
    </alternativeName>
    <alternativeName>
        <fullName evidence="9">ADP-glucose synthase</fullName>
    </alternativeName>
</protein>
<dbReference type="UniPathway" id="UPA00164"/>
<feature type="binding site" evidence="9">
    <location>
        <position position="170"/>
    </location>
    <ligand>
        <name>alpha-D-glucose 1-phosphate</name>
        <dbReference type="ChEBI" id="CHEBI:58601"/>
    </ligand>
</feature>
<dbReference type="InterPro" id="IPR011831">
    <property type="entry name" value="ADP-Glc_PPase"/>
</dbReference>
<evidence type="ECO:0000256" key="9">
    <source>
        <dbReference type="HAMAP-Rule" id="MF_00624"/>
    </source>
</evidence>
<dbReference type="InterPro" id="IPR056818">
    <property type="entry name" value="GlmU/GlgC-like_hexapep"/>
</dbReference>
<evidence type="ECO:0000256" key="5">
    <source>
        <dbReference type="ARBA" id="ARBA00022741"/>
    </source>
</evidence>
<feature type="site" description="Could play a key role in the communication between the regulatory and the substrate sites" evidence="9">
    <location>
        <position position="104"/>
    </location>
</feature>
<comment type="subunit">
    <text evidence="9">Homotetramer.</text>
</comment>
<dbReference type="InterPro" id="IPR005835">
    <property type="entry name" value="NTP_transferase_dom"/>
</dbReference>
<reference evidence="12 13" key="1">
    <citation type="submission" date="2014-07" db="EMBL/GenBank/DDBJ databases">
        <title>Draft Genome Sequence of Gephyronic Acid Producer, Cystobacter violaceus Strain Cb vi76.</title>
        <authorList>
            <person name="Stevens D.C."/>
            <person name="Young J."/>
            <person name="Carmichael R."/>
            <person name="Tan J."/>
            <person name="Taylor R.E."/>
        </authorList>
    </citation>
    <scope>NUCLEOTIDE SEQUENCE [LARGE SCALE GENOMIC DNA]</scope>
    <source>
        <strain evidence="12 13">Cb vi76</strain>
    </source>
</reference>
<gene>
    <name evidence="9 12" type="primary">glgC</name>
    <name evidence="12" type="ORF">Q664_11640</name>
</gene>
<dbReference type="GO" id="GO:0005524">
    <property type="term" value="F:ATP binding"/>
    <property type="evidence" value="ECO:0007669"/>
    <property type="project" value="UniProtKB-KW"/>
</dbReference>
<evidence type="ECO:0000259" key="10">
    <source>
        <dbReference type="Pfam" id="PF00483"/>
    </source>
</evidence>
<dbReference type="HAMAP" id="MF_00624">
    <property type="entry name" value="GlgC"/>
    <property type="match status" value="1"/>
</dbReference>
<dbReference type="PROSITE" id="PS00808">
    <property type="entry name" value="ADP_GLC_PYROPHOSPH_1"/>
    <property type="match status" value="1"/>
</dbReference>
<dbReference type="GO" id="GO:0008878">
    <property type="term" value="F:glucose-1-phosphate adenylyltransferase activity"/>
    <property type="evidence" value="ECO:0007669"/>
    <property type="project" value="UniProtKB-UniRule"/>
</dbReference>
<evidence type="ECO:0000256" key="7">
    <source>
        <dbReference type="ARBA" id="ARBA00023056"/>
    </source>
</evidence>
<feature type="binding site" evidence="9">
    <location>
        <position position="105"/>
    </location>
    <ligand>
        <name>alpha-D-glucose 1-phosphate</name>
        <dbReference type="ChEBI" id="CHEBI:58601"/>
    </ligand>
</feature>
<comment type="catalytic activity">
    <reaction evidence="9">
        <text>alpha-D-glucose 1-phosphate + ATP + H(+) = ADP-alpha-D-glucose + diphosphate</text>
        <dbReference type="Rhea" id="RHEA:12120"/>
        <dbReference type="ChEBI" id="CHEBI:15378"/>
        <dbReference type="ChEBI" id="CHEBI:30616"/>
        <dbReference type="ChEBI" id="CHEBI:33019"/>
        <dbReference type="ChEBI" id="CHEBI:57498"/>
        <dbReference type="ChEBI" id="CHEBI:58601"/>
        <dbReference type="EC" id="2.7.7.27"/>
    </reaction>
</comment>
<evidence type="ECO:0000259" key="11">
    <source>
        <dbReference type="Pfam" id="PF24894"/>
    </source>
</evidence>
<dbReference type="CDD" id="cd02508">
    <property type="entry name" value="ADP_Glucose_PP"/>
    <property type="match status" value="1"/>
</dbReference>
<comment type="function">
    <text evidence="9">Involved in the biosynthesis of ADP-glucose, a building block required for the elongation reactions to produce glycogen. Catalyzes the reaction between ATP and alpha-D-glucose 1-phosphate (G1P) to produce pyrophosphate and ADP-Glc.</text>
</comment>
<dbReference type="Pfam" id="PF00483">
    <property type="entry name" value="NTP_transferase"/>
    <property type="match status" value="1"/>
</dbReference>
<comment type="pathway">
    <text evidence="9">Glycan biosynthesis; glycogen biosynthesis.</text>
</comment>
<dbReference type="EC" id="2.7.7.27" evidence="9"/>
<feature type="binding site" evidence="9">
    <location>
        <begin position="185"/>
        <end position="186"/>
    </location>
    <ligand>
        <name>alpha-D-glucose 1-phosphate</name>
        <dbReference type="ChEBI" id="CHEBI:58601"/>
    </ligand>
</feature>
<dbReference type="PANTHER" id="PTHR43523">
    <property type="entry name" value="GLUCOSE-1-PHOSPHATE ADENYLYLTRANSFERASE-RELATED"/>
    <property type="match status" value="1"/>
</dbReference>
<dbReference type="GO" id="GO:0005978">
    <property type="term" value="P:glycogen biosynthetic process"/>
    <property type="evidence" value="ECO:0007669"/>
    <property type="project" value="UniProtKB-UniRule"/>
</dbReference>
<evidence type="ECO:0000256" key="6">
    <source>
        <dbReference type="ARBA" id="ARBA00022840"/>
    </source>
</evidence>
<dbReference type="InterPro" id="IPR029044">
    <property type="entry name" value="Nucleotide-diphossugar_trans"/>
</dbReference>
<keyword evidence="3 9" id="KW-0808">Transferase</keyword>
<keyword evidence="4 9" id="KW-0548">Nucleotidyltransferase</keyword>
<keyword evidence="5 9" id="KW-0547">Nucleotide-binding</keyword>
<dbReference type="InterPro" id="IPR023049">
    <property type="entry name" value="GlgC_bac"/>
</dbReference>